<organism evidence="1 2">
    <name type="scientific">Araneus ventricosus</name>
    <name type="common">Orbweaver spider</name>
    <name type="synonym">Epeira ventricosa</name>
    <dbReference type="NCBI Taxonomy" id="182803"/>
    <lineage>
        <taxon>Eukaryota</taxon>
        <taxon>Metazoa</taxon>
        <taxon>Ecdysozoa</taxon>
        <taxon>Arthropoda</taxon>
        <taxon>Chelicerata</taxon>
        <taxon>Arachnida</taxon>
        <taxon>Araneae</taxon>
        <taxon>Araneomorphae</taxon>
        <taxon>Entelegynae</taxon>
        <taxon>Araneoidea</taxon>
        <taxon>Araneidae</taxon>
        <taxon>Araneus</taxon>
    </lineage>
</organism>
<protein>
    <recommendedName>
        <fullName evidence="3">PiggyBac transposable element-derived protein domain-containing protein</fullName>
    </recommendedName>
</protein>
<dbReference type="OrthoDB" id="6434956at2759"/>
<dbReference type="PANTHER" id="PTHR47055">
    <property type="entry name" value="DDE_TNP_1_7 DOMAIN-CONTAINING PROTEIN"/>
    <property type="match status" value="1"/>
</dbReference>
<evidence type="ECO:0000313" key="1">
    <source>
        <dbReference type="EMBL" id="GBM91950.1"/>
    </source>
</evidence>
<proteinExistence type="predicted"/>
<reference evidence="1 2" key="1">
    <citation type="journal article" date="2019" name="Sci. Rep.">
        <title>Orb-weaving spider Araneus ventricosus genome elucidates the spidroin gene catalogue.</title>
        <authorList>
            <person name="Kono N."/>
            <person name="Nakamura H."/>
            <person name="Ohtoshi R."/>
            <person name="Moran D.A.P."/>
            <person name="Shinohara A."/>
            <person name="Yoshida Y."/>
            <person name="Fujiwara M."/>
            <person name="Mori M."/>
            <person name="Tomita M."/>
            <person name="Arakawa K."/>
        </authorList>
    </citation>
    <scope>NUCLEOTIDE SEQUENCE [LARGE SCALE GENOMIC DNA]</scope>
</reference>
<comment type="caution">
    <text evidence="1">The sequence shown here is derived from an EMBL/GenBank/DDBJ whole genome shotgun (WGS) entry which is preliminary data.</text>
</comment>
<evidence type="ECO:0008006" key="3">
    <source>
        <dbReference type="Google" id="ProtNLM"/>
    </source>
</evidence>
<evidence type="ECO:0000313" key="2">
    <source>
        <dbReference type="Proteomes" id="UP000499080"/>
    </source>
</evidence>
<dbReference type="AlphaFoldDB" id="A0A4Y2JPI2"/>
<dbReference type="GO" id="GO:0043565">
    <property type="term" value="F:sequence-specific DNA binding"/>
    <property type="evidence" value="ECO:0007669"/>
    <property type="project" value="TreeGrafter"/>
</dbReference>
<dbReference type="PANTHER" id="PTHR47055:SF3">
    <property type="entry name" value="PHORBOL-ESTER_DAG-TYPE DOMAIN-CONTAINING PROTEIN"/>
    <property type="match status" value="1"/>
</dbReference>
<dbReference type="Proteomes" id="UP000499080">
    <property type="component" value="Unassembled WGS sequence"/>
</dbReference>
<sequence length="183" mass="20724">MFGKKLPRESSLLLGRSFGRKVLSNVPLRSLRQFPMEPTVNEIVSLVKIRGLDVDRSYIDEDCGRAQPCTYGVASDKRFSATGTVRENIMAKCPLKSCKILGKMKRGTSDRKFDTKNEIAAVCWNDDRAVSLITNFEGTRCFTKVEGRMKCRKQKVDVPSCLTITWKHIFHPNKEKSGMGHYS</sequence>
<dbReference type="EMBL" id="BGPR01003747">
    <property type="protein sequence ID" value="GBM91950.1"/>
    <property type="molecule type" value="Genomic_DNA"/>
</dbReference>
<keyword evidence="2" id="KW-1185">Reference proteome</keyword>
<accession>A0A4Y2JPI2</accession>
<gene>
    <name evidence="1" type="ORF">AVEN_172178_1</name>
</gene>
<name>A0A4Y2JPI2_ARAVE</name>
<dbReference type="InterPro" id="IPR052638">
    <property type="entry name" value="PiggyBac_TE-derived"/>
</dbReference>